<sequence length="259" mass="28202">MPRCLLLHLQTDRSKAKTTTVATTTERFEGIPAIEKIVDKFAKVAIVRGANSVLGIGRASAHRFAENGTRAVYLCDYDDANLATHKCEIESPYPAADIHVSNLYTSPPEWSIMTSNGIVMYMAGSMSGSLADLLMMSTTLEWMLVRPSSTNILPQACSISLIVSSETILYIHSSSPSNSALFVLHTSRGTLIENSSFLALLTFIFYDAEITSTNETDQLSTVITSGEYFNTIVTTSVRKNNSPAKSLHGIGTQHPKELS</sequence>
<evidence type="ECO:0000313" key="1">
    <source>
        <dbReference type="EMBL" id="KAI4861105.1"/>
    </source>
</evidence>
<gene>
    <name evidence="1" type="ORF">F4820DRAFT_452271</name>
</gene>
<dbReference type="EMBL" id="MU393562">
    <property type="protein sequence ID" value="KAI4861105.1"/>
    <property type="molecule type" value="Genomic_DNA"/>
</dbReference>
<organism evidence="1 2">
    <name type="scientific">Hypoxylon rubiginosum</name>
    <dbReference type="NCBI Taxonomy" id="110542"/>
    <lineage>
        <taxon>Eukaryota</taxon>
        <taxon>Fungi</taxon>
        <taxon>Dikarya</taxon>
        <taxon>Ascomycota</taxon>
        <taxon>Pezizomycotina</taxon>
        <taxon>Sordariomycetes</taxon>
        <taxon>Xylariomycetidae</taxon>
        <taxon>Xylariales</taxon>
        <taxon>Hypoxylaceae</taxon>
        <taxon>Hypoxylon</taxon>
    </lineage>
</organism>
<evidence type="ECO:0000313" key="2">
    <source>
        <dbReference type="Proteomes" id="UP001497700"/>
    </source>
</evidence>
<comment type="caution">
    <text evidence="1">The sequence shown here is derived from an EMBL/GenBank/DDBJ whole genome shotgun (WGS) entry which is preliminary data.</text>
</comment>
<proteinExistence type="predicted"/>
<name>A0ACB9YQ04_9PEZI</name>
<dbReference type="Proteomes" id="UP001497700">
    <property type="component" value="Unassembled WGS sequence"/>
</dbReference>
<keyword evidence="2" id="KW-1185">Reference proteome</keyword>
<accession>A0ACB9YQ04</accession>
<protein>
    <submittedName>
        <fullName evidence="1">Uncharacterized protein</fullName>
    </submittedName>
</protein>
<reference evidence="1 2" key="1">
    <citation type="journal article" date="2022" name="New Phytol.">
        <title>Ecological generalism drives hyperdiversity of secondary metabolite gene clusters in xylarialean endophytes.</title>
        <authorList>
            <person name="Franco M.E.E."/>
            <person name="Wisecaver J.H."/>
            <person name="Arnold A.E."/>
            <person name="Ju Y.M."/>
            <person name="Slot J.C."/>
            <person name="Ahrendt S."/>
            <person name="Moore L.P."/>
            <person name="Eastman K.E."/>
            <person name="Scott K."/>
            <person name="Konkel Z."/>
            <person name="Mondo S.J."/>
            <person name="Kuo A."/>
            <person name="Hayes R.D."/>
            <person name="Haridas S."/>
            <person name="Andreopoulos B."/>
            <person name="Riley R."/>
            <person name="LaButti K."/>
            <person name="Pangilinan J."/>
            <person name="Lipzen A."/>
            <person name="Amirebrahimi M."/>
            <person name="Yan J."/>
            <person name="Adam C."/>
            <person name="Keymanesh K."/>
            <person name="Ng V."/>
            <person name="Louie K."/>
            <person name="Northen T."/>
            <person name="Drula E."/>
            <person name="Henrissat B."/>
            <person name="Hsieh H.M."/>
            <person name="Youens-Clark K."/>
            <person name="Lutzoni F."/>
            <person name="Miadlikowska J."/>
            <person name="Eastwood D.C."/>
            <person name="Hamelin R.C."/>
            <person name="Grigoriev I.V."/>
            <person name="U'Ren J.M."/>
        </authorList>
    </citation>
    <scope>NUCLEOTIDE SEQUENCE [LARGE SCALE GENOMIC DNA]</scope>
    <source>
        <strain evidence="1 2">CBS 119005</strain>
    </source>
</reference>